<sequence length="254" mass="28335">MPPDSVDMIHTRNVDEEDAEEEEDVEVAEQEEEDVEEEEDAENEGDKVASQYATDGNSTTVPKFNGYQLIGDSIVSRLTQYCSPPLRAEYNQYLKSKQVGFVVHGQTSCQLARHLHQAKFDWSQSKAAVLIGTNDALKNVPVDDAKKGIKNVLCFLATSAKQVVVMTIPPIPRDSVPERMDKIKELNAYIAEEAADKDNVAVLDIFSKFMLIDESINVDLFEKTFKSGMIDLIHPNQKGVESIENALIEITSKL</sequence>
<dbReference type="GO" id="GO:0004622">
    <property type="term" value="F:phosphatidylcholine lysophospholipase activity"/>
    <property type="evidence" value="ECO:0007669"/>
    <property type="project" value="TreeGrafter"/>
</dbReference>
<reference evidence="3" key="1">
    <citation type="submission" date="2021-07" db="EMBL/GenBank/DDBJ databases">
        <authorList>
            <person name="Catto M.A."/>
            <person name="Jacobson A."/>
            <person name="Kennedy G."/>
            <person name="Labadie P."/>
            <person name="Hunt B.G."/>
            <person name="Srinivasan R."/>
        </authorList>
    </citation>
    <scope>NUCLEOTIDE SEQUENCE</scope>
    <source>
        <strain evidence="3">PL_HMW_Pooled</strain>
        <tissue evidence="3">Head</tissue>
    </source>
</reference>
<dbReference type="Pfam" id="PF17182">
    <property type="entry name" value="OSK"/>
    <property type="match status" value="1"/>
</dbReference>
<evidence type="ECO:0000313" key="4">
    <source>
        <dbReference type="Proteomes" id="UP001219518"/>
    </source>
</evidence>
<dbReference type="InterPro" id="IPR036514">
    <property type="entry name" value="SGNH_hydro_sf"/>
</dbReference>
<evidence type="ECO:0000259" key="2">
    <source>
        <dbReference type="Pfam" id="PF17182"/>
    </source>
</evidence>
<organism evidence="3 4">
    <name type="scientific">Frankliniella fusca</name>
    <dbReference type="NCBI Taxonomy" id="407009"/>
    <lineage>
        <taxon>Eukaryota</taxon>
        <taxon>Metazoa</taxon>
        <taxon>Ecdysozoa</taxon>
        <taxon>Arthropoda</taxon>
        <taxon>Hexapoda</taxon>
        <taxon>Insecta</taxon>
        <taxon>Pterygota</taxon>
        <taxon>Neoptera</taxon>
        <taxon>Paraneoptera</taxon>
        <taxon>Thysanoptera</taxon>
        <taxon>Terebrantia</taxon>
        <taxon>Thripoidea</taxon>
        <taxon>Thripidae</taxon>
        <taxon>Frankliniella</taxon>
    </lineage>
</organism>
<dbReference type="AlphaFoldDB" id="A0AAE1LA90"/>
<dbReference type="InterPro" id="IPR033447">
    <property type="entry name" value="OSK"/>
</dbReference>
<proteinExistence type="predicted"/>
<dbReference type="EMBL" id="JAHWGI010000260">
    <property type="protein sequence ID" value="KAK3911359.1"/>
    <property type="molecule type" value="Genomic_DNA"/>
</dbReference>
<evidence type="ECO:0000256" key="1">
    <source>
        <dbReference type="SAM" id="MobiDB-lite"/>
    </source>
</evidence>
<dbReference type="PANTHER" id="PTHR30383:SF5">
    <property type="entry name" value="SGNH HYDROLASE-TYPE ESTERASE DOMAIN-CONTAINING PROTEIN"/>
    <property type="match status" value="1"/>
</dbReference>
<protein>
    <submittedName>
        <fullName evidence="3">GDSL esterase/lipase</fullName>
    </submittedName>
</protein>
<dbReference type="Proteomes" id="UP001219518">
    <property type="component" value="Unassembled WGS sequence"/>
</dbReference>
<keyword evidence="4" id="KW-1185">Reference proteome</keyword>
<accession>A0AAE1LA90</accession>
<comment type="caution">
    <text evidence="3">The sequence shown here is derived from an EMBL/GenBank/DDBJ whole genome shotgun (WGS) entry which is preliminary data.</text>
</comment>
<feature type="compositionally biased region" description="Acidic residues" evidence="1">
    <location>
        <begin position="15"/>
        <end position="43"/>
    </location>
</feature>
<dbReference type="InterPro" id="IPR051532">
    <property type="entry name" value="Ester_Hydrolysis_Enzymes"/>
</dbReference>
<feature type="region of interest" description="Disordered" evidence="1">
    <location>
        <begin position="1"/>
        <end position="59"/>
    </location>
</feature>
<dbReference type="Gene3D" id="3.40.50.1110">
    <property type="entry name" value="SGNH hydrolase"/>
    <property type="match status" value="1"/>
</dbReference>
<name>A0AAE1LA90_9NEOP</name>
<gene>
    <name evidence="3" type="ORF">KUF71_021140</name>
</gene>
<feature type="domain" description="OSK" evidence="2">
    <location>
        <begin position="57"/>
        <end position="224"/>
    </location>
</feature>
<dbReference type="SUPFAM" id="SSF52266">
    <property type="entry name" value="SGNH hydrolase"/>
    <property type="match status" value="1"/>
</dbReference>
<dbReference type="PANTHER" id="PTHR30383">
    <property type="entry name" value="THIOESTERASE 1/PROTEASE 1/LYSOPHOSPHOLIPASE L1"/>
    <property type="match status" value="1"/>
</dbReference>
<evidence type="ECO:0000313" key="3">
    <source>
        <dbReference type="EMBL" id="KAK3911359.1"/>
    </source>
</evidence>
<reference evidence="3" key="2">
    <citation type="journal article" date="2023" name="BMC Genomics">
        <title>Pest status, molecular evolution, and epigenetic factors derived from the genome assembly of Frankliniella fusca, a thysanopteran phytovirus vector.</title>
        <authorList>
            <person name="Catto M.A."/>
            <person name="Labadie P.E."/>
            <person name="Jacobson A.L."/>
            <person name="Kennedy G.G."/>
            <person name="Srinivasan R."/>
            <person name="Hunt B.G."/>
        </authorList>
    </citation>
    <scope>NUCLEOTIDE SEQUENCE</scope>
    <source>
        <strain evidence="3">PL_HMW_Pooled</strain>
    </source>
</reference>